<reference evidence="2" key="2">
    <citation type="submission" date="2008-07" db="EMBL/GenBank/DDBJ databases">
        <authorList>
            <person name="Genoscope - CEA"/>
        </authorList>
    </citation>
    <scope>NUCLEOTIDE SEQUENCE</scope>
    <source>
        <strain evidence="2">S mat+</strain>
    </source>
</reference>
<dbReference type="OrthoDB" id="1911748at2759"/>
<reference evidence="2 4" key="1">
    <citation type="journal article" date="2008" name="Genome Biol.">
        <title>The genome sequence of the model ascomycete fungus Podospora anserina.</title>
        <authorList>
            <person name="Espagne E."/>
            <person name="Lespinet O."/>
            <person name="Malagnac F."/>
            <person name="Da Silva C."/>
            <person name="Jaillon O."/>
            <person name="Porcel B.M."/>
            <person name="Couloux A."/>
            <person name="Aury J.-M."/>
            <person name="Segurens B."/>
            <person name="Poulain J."/>
            <person name="Anthouard V."/>
            <person name="Grossetete S."/>
            <person name="Khalili H."/>
            <person name="Coppin E."/>
            <person name="Dequard-Chablat M."/>
            <person name="Picard M."/>
            <person name="Contamine V."/>
            <person name="Arnaise S."/>
            <person name="Bourdais A."/>
            <person name="Berteaux-Lecellier V."/>
            <person name="Gautheret D."/>
            <person name="de Vries R.P."/>
            <person name="Battaglia E."/>
            <person name="Coutinho P.M."/>
            <person name="Danchin E.G.J."/>
            <person name="Henrissat B."/>
            <person name="El Khoury R."/>
            <person name="Sainsard-Chanet A."/>
            <person name="Boivin A."/>
            <person name="Pinan-Lucarre B."/>
            <person name="Sellem C.H."/>
            <person name="Debuchy R."/>
            <person name="Wincker P."/>
            <person name="Weissenbach J."/>
            <person name="Silar P."/>
        </authorList>
    </citation>
    <scope>NUCLEOTIDE SEQUENCE [LARGE SCALE GENOMIC DNA]</scope>
    <source>
        <strain evidence="4">S / ATCC MYA-4624 / DSM 980 / FGSC 10383</strain>
        <strain evidence="2">S mat+</strain>
    </source>
</reference>
<dbReference type="VEuPathDB" id="FungiDB:PODANS_7_10155"/>
<evidence type="ECO:0000256" key="1">
    <source>
        <dbReference type="SAM" id="MobiDB-lite"/>
    </source>
</evidence>
<reference evidence="3" key="4">
    <citation type="submission" date="2014-09" db="EMBL/GenBank/DDBJ databases">
        <title>Maintaining two mating types: Structure of the mating type locus and its role in heterokaryosis in Podospora anserina.</title>
        <authorList>
            <person name="Grognet P."/>
            <person name="Bidard F."/>
            <person name="Kuchly C."/>
            <person name="Chan Ho Tong L."/>
            <person name="Coppin E."/>
            <person name="Ait Benkhali J."/>
            <person name="Couloux A."/>
            <person name="Wincker P."/>
            <person name="Debuchy R."/>
            <person name="Silar P."/>
        </authorList>
    </citation>
    <scope>NUCLEOTIDE SEQUENCE</scope>
</reference>
<dbReference type="STRING" id="515849.B2AXD1"/>
<dbReference type="eggNOG" id="KOG3258">
    <property type="taxonomic scope" value="Eukaryota"/>
</dbReference>
<name>B2AXD1_PODAN</name>
<dbReference type="GO" id="GO:0003755">
    <property type="term" value="F:peptidyl-prolyl cis-trans isomerase activity"/>
    <property type="evidence" value="ECO:0007669"/>
    <property type="project" value="InterPro"/>
</dbReference>
<dbReference type="HOGENOM" id="CLU_090028_5_1_1"/>
<proteinExistence type="predicted"/>
<feature type="compositionally biased region" description="Gly residues" evidence="1">
    <location>
        <begin position="8"/>
        <end position="33"/>
    </location>
</feature>
<dbReference type="InParanoid" id="B2AXD1"/>
<dbReference type="KEGG" id="pan:PODANSg5417"/>
<keyword evidence="4" id="KW-1185">Reference proteome</keyword>
<protein>
    <submittedName>
        <fullName evidence="2">Podospora anserina S mat+ genomic DNA chromosome 7, supercontig 1</fullName>
    </submittedName>
</protein>
<accession>B2AXD1</accession>
<dbReference type="Proteomes" id="UP000001197">
    <property type="component" value="Chromosome 7"/>
</dbReference>
<dbReference type="EMBL" id="CU633900">
    <property type="protein sequence ID" value="CAP69055.1"/>
    <property type="molecule type" value="Genomic_DNA"/>
</dbReference>
<reference evidence="4" key="3">
    <citation type="journal article" date="2014" name="Genetics">
        <title>Maintaining two mating types: Structure of the mating type locus and its role in heterokaryosis in Podospora anserina.</title>
        <authorList>
            <person name="Grognet P."/>
            <person name="Bidard F."/>
            <person name="Kuchly C."/>
            <person name="Tong L.C.H."/>
            <person name="Coppin E."/>
            <person name="Benkhali J.A."/>
            <person name="Couloux A."/>
            <person name="Wincker P."/>
            <person name="Debuchy R."/>
            <person name="Silar P."/>
        </authorList>
    </citation>
    <scope>GENOME REANNOTATION</scope>
    <source>
        <strain evidence="4">S / ATCC MYA-4624 / DSM 980 / FGSC 10383</strain>
    </source>
</reference>
<dbReference type="Gene3D" id="3.10.50.40">
    <property type="match status" value="1"/>
</dbReference>
<sequence>MGKKDNKSGGGGGSKDAGKGGKGGKGKGGGGDDSGGKQQKGAQSINVRHILNNQCNKMGEAEKAIERLQNGESFNTVAMEMSQDKARSGMFSLLRCPASMITNQAIQEDH</sequence>
<evidence type="ECO:0000313" key="2">
    <source>
        <dbReference type="EMBL" id="CAP69055.1"/>
    </source>
</evidence>
<dbReference type="SUPFAM" id="SSF54534">
    <property type="entry name" value="FKBP-like"/>
    <property type="match status" value="1"/>
</dbReference>
<dbReference type="RefSeq" id="XP_001908382.1">
    <property type="nucleotide sequence ID" value="XM_001908347.1"/>
</dbReference>
<gene>
    <name evidence="2" type="ORF">PODANS_7_10155</name>
</gene>
<evidence type="ECO:0000313" key="4">
    <source>
        <dbReference type="Proteomes" id="UP000001197"/>
    </source>
</evidence>
<feature type="region of interest" description="Disordered" evidence="1">
    <location>
        <begin position="1"/>
        <end position="45"/>
    </location>
</feature>
<organism evidence="2">
    <name type="scientific">Podospora anserina (strain S / ATCC MYA-4624 / DSM 980 / FGSC 10383)</name>
    <name type="common">Pleurage anserina</name>
    <dbReference type="NCBI Taxonomy" id="515849"/>
    <lineage>
        <taxon>Eukaryota</taxon>
        <taxon>Fungi</taxon>
        <taxon>Dikarya</taxon>
        <taxon>Ascomycota</taxon>
        <taxon>Pezizomycotina</taxon>
        <taxon>Sordariomycetes</taxon>
        <taxon>Sordariomycetidae</taxon>
        <taxon>Sordariales</taxon>
        <taxon>Podosporaceae</taxon>
        <taxon>Podospora</taxon>
        <taxon>Podospora anserina</taxon>
    </lineage>
</organism>
<dbReference type="InterPro" id="IPR046357">
    <property type="entry name" value="PPIase_dom_sf"/>
</dbReference>
<dbReference type="GeneID" id="6192004"/>
<evidence type="ECO:0000313" key="3">
    <source>
        <dbReference type="EMBL" id="CDP32532.1"/>
    </source>
</evidence>
<dbReference type="EMBL" id="FO904942">
    <property type="protein sequence ID" value="CDP32532.1"/>
    <property type="molecule type" value="Genomic_DNA"/>
</dbReference>
<dbReference type="AlphaFoldDB" id="B2AXD1"/>